<dbReference type="SUPFAM" id="SSF52833">
    <property type="entry name" value="Thioredoxin-like"/>
    <property type="match status" value="1"/>
</dbReference>
<comment type="caution">
    <text evidence="5">The sequence shown here is derived from an EMBL/GenBank/DDBJ whole genome shotgun (WGS) entry which is preliminary data.</text>
</comment>
<dbReference type="InterPro" id="IPR008977">
    <property type="entry name" value="PHM/PNGase_F_dom_sf"/>
</dbReference>
<dbReference type="GO" id="GO:0005509">
    <property type="term" value="F:calcium ion binding"/>
    <property type="evidence" value="ECO:0007669"/>
    <property type="project" value="InterPro"/>
</dbReference>
<evidence type="ECO:0000259" key="4">
    <source>
        <dbReference type="PROSITE" id="PS51352"/>
    </source>
</evidence>
<dbReference type="InterPro" id="IPR002048">
    <property type="entry name" value="EF_hand_dom"/>
</dbReference>
<dbReference type="Gene3D" id="3.40.30.10">
    <property type="entry name" value="Glutaredoxin"/>
    <property type="match status" value="1"/>
</dbReference>
<dbReference type="PANTHER" id="PTHR43640:SF1">
    <property type="entry name" value="THIOREDOXIN-DEPENDENT PEROXIREDOXIN"/>
    <property type="match status" value="1"/>
</dbReference>
<proteinExistence type="predicted"/>
<dbReference type="SUPFAM" id="SSF47473">
    <property type="entry name" value="EF-hand"/>
    <property type="match status" value="1"/>
</dbReference>
<dbReference type="AlphaFoldDB" id="A0A5C6AH15"/>
<reference evidence="5 6" key="1">
    <citation type="submission" date="2019-02" db="EMBL/GenBank/DDBJ databases">
        <title>Deep-cultivation of Planctomycetes and their phenomic and genomic characterization uncovers novel biology.</title>
        <authorList>
            <person name="Wiegand S."/>
            <person name="Jogler M."/>
            <person name="Boedeker C."/>
            <person name="Pinto D."/>
            <person name="Vollmers J."/>
            <person name="Rivas-Marin E."/>
            <person name="Kohn T."/>
            <person name="Peeters S.H."/>
            <person name="Heuer A."/>
            <person name="Rast P."/>
            <person name="Oberbeckmann S."/>
            <person name="Bunk B."/>
            <person name="Jeske O."/>
            <person name="Meyerdierks A."/>
            <person name="Storesund J.E."/>
            <person name="Kallscheuer N."/>
            <person name="Luecker S."/>
            <person name="Lage O.M."/>
            <person name="Pohl T."/>
            <person name="Merkel B.J."/>
            <person name="Hornburger P."/>
            <person name="Mueller R.-W."/>
            <person name="Bruemmer F."/>
            <person name="Labrenz M."/>
            <person name="Spormann A.M."/>
            <person name="Op Den Camp H."/>
            <person name="Overmann J."/>
            <person name="Amann R."/>
            <person name="Jetten M.S.M."/>
            <person name="Mascher T."/>
            <person name="Medema M.H."/>
            <person name="Devos D.P."/>
            <person name="Kaster A.-K."/>
            <person name="Ovreas L."/>
            <person name="Rohde M."/>
            <person name="Galperin M.Y."/>
            <person name="Jogler C."/>
        </authorList>
    </citation>
    <scope>NUCLEOTIDE SEQUENCE [LARGE SCALE GENOMIC DNA]</scope>
    <source>
        <strain evidence="5 6">Pla52n</strain>
    </source>
</reference>
<evidence type="ECO:0000259" key="3">
    <source>
        <dbReference type="PROSITE" id="PS50222"/>
    </source>
</evidence>
<dbReference type="Gene3D" id="1.10.238.10">
    <property type="entry name" value="EF-hand"/>
    <property type="match status" value="1"/>
</dbReference>
<dbReference type="Gene3D" id="2.60.120.230">
    <property type="match status" value="1"/>
</dbReference>
<dbReference type="PANTHER" id="PTHR43640">
    <property type="entry name" value="OS07G0260300 PROTEIN"/>
    <property type="match status" value="1"/>
</dbReference>
<dbReference type="Gene3D" id="2.60.120.310">
    <property type="entry name" value="Copper type II, ascorbate-dependent monooxygenase, N-terminal domain"/>
    <property type="match status" value="1"/>
</dbReference>
<dbReference type="GO" id="GO:0016209">
    <property type="term" value="F:antioxidant activity"/>
    <property type="evidence" value="ECO:0007669"/>
    <property type="project" value="InterPro"/>
</dbReference>
<dbReference type="InterPro" id="IPR011992">
    <property type="entry name" value="EF-hand-dom_pair"/>
</dbReference>
<accession>A0A5C6AH15</accession>
<sequence precursor="true">MHFLPGVRSWVWLSLCCCLIVATAPQLDAADATSSAQASSAQAVVPFQQMTLRGTDGKDITLPPSKFTVVCFLGTQCPLAKLYGGRLQDLSDRYADRGVNFVGVNSNVQDSPAEIDAYAREHRVHFPMVKDADQSIADALKATRTPEVFVLDALGIVRYQGRIDDQYEPGRARAEPSRNDLDDAIAALLAGEPVKNPETAGVGCLITRVKRPEDNEPSKVTVTFNRDIAPILNTHCVECHRPGEIGPMELTDYDEVIGWGQMILEVIDEKRMPPWHADPAVGHYEGERIMPRADRDTIAKWIDEGMAEGDAADLPPQQHFASGWHLETKPDAELPMRDRPFLVPSEGIIEYQYFVVDPGWKTDQWIQAAQVIPGDASVVHHCIVFVRPPDGSLFNGIGWLGAYVPGQRTFALPPGHARRIPAGSKLVFQMHYTPNGRETNDQSRVGVWRIPESEVTHEVTTQIAINHEFEIPPENGDFEVKMTKDSFYAGGRMLGITPHMHLRGKSFRLDATWKDGKTETMLSVPHYDFNWQHWYAFRKPVDLDAIQSLEMTVTFDNSRGNPVNPAPEEYVSWGDQTHEEMAIAFFDVATPVGAIENNFLKGVDLSDADEQRIKDLTQQFADQFRKQMDRDGDGTIAKEETPQGFQRYMFRHMDENGDQVLDAAEIESVAHDRAVNTVLK</sequence>
<feature type="domain" description="Thioredoxin" evidence="4">
    <location>
        <begin position="41"/>
        <end position="190"/>
    </location>
</feature>
<dbReference type="InterPro" id="IPR013766">
    <property type="entry name" value="Thioredoxin_domain"/>
</dbReference>
<dbReference type="InterPro" id="IPR018247">
    <property type="entry name" value="EF_Hand_1_Ca_BS"/>
</dbReference>
<dbReference type="GO" id="GO:0016715">
    <property type="term" value="F:oxidoreductase activity, acting on paired donors, with incorporation or reduction of molecular oxygen, reduced ascorbate as one donor, and incorporation of one atom of oxygen"/>
    <property type="evidence" value="ECO:0007669"/>
    <property type="project" value="InterPro"/>
</dbReference>
<dbReference type="PROSITE" id="PS50222">
    <property type="entry name" value="EF_HAND_2"/>
    <property type="match status" value="1"/>
</dbReference>
<dbReference type="EMBL" id="SJPN01000006">
    <property type="protein sequence ID" value="TWT98598.1"/>
    <property type="molecule type" value="Genomic_DNA"/>
</dbReference>
<keyword evidence="1" id="KW-1015">Disulfide bond</keyword>
<feature type="signal peptide" evidence="2">
    <location>
        <begin position="1"/>
        <end position="29"/>
    </location>
</feature>
<dbReference type="PROSITE" id="PS51352">
    <property type="entry name" value="THIOREDOXIN_2"/>
    <property type="match status" value="1"/>
</dbReference>
<dbReference type="InterPro" id="IPR036939">
    <property type="entry name" value="Cu2_ascorb_mOase_N_sf"/>
</dbReference>
<dbReference type="SUPFAM" id="SSF49742">
    <property type="entry name" value="PHM/PNGase F"/>
    <property type="match status" value="2"/>
</dbReference>
<dbReference type="PROSITE" id="PS00018">
    <property type="entry name" value="EF_HAND_1"/>
    <property type="match status" value="1"/>
</dbReference>
<dbReference type="InterPro" id="IPR036249">
    <property type="entry name" value="Thioredoxin-like_sf"/>
</dbReference>
<organism evidence="5 6">
    <name type="scientific">Stieleria varia</name>
    <dbReference type="NCBI Taxonomy" id="2528005"/>
    <lineage>
        <taxon>Bacteria</taxon>
        <taxon>Pseudomonadati</taxon>
        <taxon>Planctomycetota</taxon>
        <taxon>Planctomycetia</taxon>
        <taxon>Pirellulales</taxon>
        <taxon>Pirellulaceae</taxon>
        <taxon>Stieleria</taxon>
    </lineage>
</organism>
<dbReference type="GO" id="GO:0005507">
    <property type="term" value="F:copper ion binding"/>
    <property type="evidence" value="ECO:0007669"/>
    <property type="project" value="InterPro"/>
</dbReference>
<feature type="chain" id="PRO_5022850700" evidence="2">
    <location>
        <begin position="30"/>
        <end position="680"/>
    </location>
</feature>
<feature type="domain" description="EF-hand" evidence="3">
    <location>
        <begin position="641"/>
        <end position="676"/>
    </location>
</feature>
<dbReference type="InterPro" id="IPR000866">
    <property type="entry name" value="AhpC/TSA"/>
</dbReference>
<keyword evidence="6" id="KW-1185">Reference proteome</keyword>
<keyword evidence="2" id="KW-0732">Signal</keyword>
<gene>
    <name evidence="5" type="ORF">Pla52n_51150</name>
</gene>
<name>A0A5C6AH15_9BACT</name>
<evidence type="ECO:0000256" key="1">
    <source>
        <dbReference type="ARBA" id="ARBA00023157"/>
    </source>
</evidence>
<evidence type="ECO:0000313" key="6">
    <source>
        <dbReference type="Proteomes" id="UP000320176"/>
    </source>
</evidence>
<evidence type="ECO:0000313" key="5">
    <source>
        <dbReference type="EMBL" id="TWT98598.1"/>
    </source>
</evidence>
<dbReference type="Pfam" id="PF00578">
    <property type="entry name" value="AhpC-TSA"/>
    <property type="match status" value="1"/>
</dbReference>
<dbReference type="InterPro" id="IPR014784">
    <property type="entry name" value="Cu2_ascorb_mOase-like_C"/>
</dbReference>
<evidence type="ECO:0000256" key="2">
    <source>
        <dbReference type="SAM" id="SignalP"/>
    </source>
</evidence>
<protein>
    <submittedName>
        <fullName evidence="5">Thiol-disulfide oxidoreductase</fullName>
    </submittedName>
</protein>
<dbReference type="Proteomes" id="UP000320176">
    <property type="component" value="Unassembled WGS sequence"/>
</dbReference>
<dbReference type="InterPro" id="IPR047262">
    <property type="entry name" value="PRX-like1"/>
</dbReference>